<dbReference type="Gene3D" id="3.40.50.720">
    <property type="entry name" value="NAD(P)-binding Rossmann-like Domain"/>
    <property type="match status" value="1"/>
</dbReference>
<dbReference type="AlphaFoldDB" id="A0A4Y3QHV3"/>
<dbReference type="InterPro" id="IPR020904">
    <property type="entry name" value="Sc_DH/Rdtase_CS"/>
</dbReference>
<dbReference type="SMART" id="SM00822">
    <property type="entry name" value="PKS_KR"/>
    <property type="match status" value="1"/>
</dbReference>
<name>A0A4Y3QHV3_MICTE</name>
<dbReference type="NCBIfam" id="NF005559">
    <property type="entry name" value="PRK07231.1"/>
    <property type="match status" value="1"/>
</dbReference>
<dbReference type="Proteomes" id="UP000319525">
    <property type="component" value="Unassembled WGS sequence"/>
</dbReference>
<comment type="caution">
    <text evidence="4">The sequence shown here is derived from an EMBL/GenBank/DDBJ whole genome shotgun (WGS) entry which is preliminary data.</text>
</comment>
<dbReference type="Pfam" id="PF13561">
    <property type="entry name" value="adh_short_C2"/>
    <property type="match status" value="1"/>
</dbReference>
<dbReference type="InterPro" id="IPR050259">
    <property type="entry name" value="SDR"/>
</dbReference>
<keyword evidence="2" id="KW-0560">Oxidoreductase</keyword>
<evidence type="ECO:0000256" key="2">
    <source>
        <dbReference type="ARBA" id="ARBA00023002"/>
    </source>
</evidence>
<accession>A0A4Y3QHV3</accession>
<evidence type="ECO:0000313" key="4">
    <source>
        <dbReference type="EMBL" id="GEB44263.1"/>
    </source>
</evidence>
<dbReference type="InterPro" id="IPR002347">
    <property type="entry name" value="SDR_fam"/>
</dbReference>
<evidence type="ECO:0000313" key="5">
    <source>
        <dbReference type="Proteomes" id="UP000319525"/>
    </source>
</evidence>
<dbReference type="NCBIfam" id="NF009466">
    <property type="entry name" value="PRK12826.1-2"/>
    <property type="match status" value="1"/>
</dbReference>
<comment type="similarity">
    <text evidence="1">Belongs to the short-chain dehydrogenases/reductases (SDR) family.</text>
</comment>
<proteinExistence type="inferred from homology"/>
<sequence>MQDARVCVTGATRGIGLAIAERFLADGASVAVNYRSDRPETLAVLDRLEKEHPGRVLPVRADISSFDEVKRMFQQIRAAWGGLDVQVNNAGHAQDSFALMMSEDAWRSVVDTDLSGTFACAKQAAWLMAAQRSGTIVNISSVSAITSPAGQANYAAAKAGVVAFSRTLAKELARMNIRVNVIAPGFVETEMLDQLPSAMKDEYLALIPDRRFGSAEEIANAVFFLASPAASYINGHCLVVDGGLTA</sequence>
<dbReference type="PROSITE" id="PS00061">
    <property type="entry name" value="ADH_SHORT"/>
    <property type="match status" value="1"/>
</dbReference>
<dbReference type="EMBL" id="BJML01000001">
    <property type="protein sequence ID" value="GEB44263.1"/>
    <property type="molecule type" value="Genomic_DNA"/>
</dbReference>
<dbReference type="PANTHER" id="PTHR42879">
    <property type="entry name" value="3-OXOACYL-(ACYL-CARRIER-PROTEIN) REDUCTASE"/>
    <property type="match status" value="1"/>
</dbReference>
<dbReference type="InterPro" id="IPR057326">
    <property type="entry name" value="KR_dom"/>
</dbReference>
<evidence type="ECO:0000256" key="1">
    <source>
        <dbReference type="ARBA" id="ARBA00006484"/>
    </source>
</evidence>
<gene>
    <name evidence="4" type="primary">fabG_1</name>
    <name evidence="4" type="ORF">MTE01_02080</name>
</gene>
<dbReference type="InterPro" id="IPR036291">
    <property type="entry name" value="NAD(P)-bd_dom_sf"/>
</dbReference>
<organism evidence="4 5">
    <name type="scientific">Microbacterium testaceum</name>
    <name type="common">Aureobacterium testaceum</name>
    <name type="synonym">Brevibacterium testaceum</name>
    <dbReference type="NCBI Taxonomy" id="2033"/>
    <lineage>
        <taxon>Bacteria</taxon>
        <taxon>Bacillati</taxon>
        <taxon>Actinomycetota</taxon>
        <taxon>Actinomycetes</taxon>
        <taxon>Micrococcales</taxon>
        <taxon>Microbacteriaceae</taxon>
        <taxon>Microbacterium</taxon>
    </lineage>
</organism>
<dbReference type="GeneID" id="57142922"/>
<dbReference type="GO" id="GO:0016491">
    <property type="term" value="F:oxidoreductase activity"/>
    <property type="evidence" value="ECO:0007669"/>
    <property type="project" value="UniProtKB-KW"/>
</dbReference>
<evidence type="ECO:0000259" key="3">
    <source>
        <dbReference type="SMART" id="SM00822"/>
    </source>
</evidence>
<feature type="domain" description="Ketoreductase" evidence="3">
    <location>
        <begin position="4"/>
        <end position="185"/>
    </location>
</feature>
<dbReference type="FunFam" id="3.40.50.720:FF:000173">
    <property type="entry name" value="3-oxoacyl-[acyl-carrier protein] reductase"/>
    <property type="match status" value="1"/>
</dbReference>
<dbReference type="GO" id="GO:0032787">
    <property type="term" value="P:monocarboxylic acid metabolic process"/>
    <property type="evidence" value="ECO:0007669"/>
    <property type="project" value="UniProtKB-ARBA"/>
</dbReference>
<dbReference type="PRINTS" id="PR00081">
    <property type="entry name" value="GDHRDH"/>
</dbReference>
<protein>
    <submittedName>
        <fullName evidence="4">Beta-ketoacyl-ACP reductase</fullName>
    </submittedName>
</protein>
<dbReference type="PRINTS" id="PR00080">
    <property type="entry name" value="SDRFAMILY"/>
</dbReference>
<reference evidence="4 5" key="1">
    <citation type="submission" date="2019-06" db="EMBL/GenBank/DDBJ databases">
        <title>Whole genome shotgun sequence of Microbacterium testaceum NBRC 12675.</title>
        <authorList>
            <person name="Hosoyama A."/>
            <person name="Uohara A."/>
            <person name="Ohji S."/>
            <person name="Ichikawa N."/>
        </authorList>
    </citation>
    <scope>NUCLEOTIDE SEQUENCE [LARGE SCALE GENOMIC DNA]</scope>
    <source>
        <strain evidence="4 5">NBRC 12675</strain>
    </source>
</reference>
<dbReference type="RefSeq" id="WP_258873309.1">
    <property type="nucleotide sequence ID" value="NZ_BJML01000001.1"/>
</dbReference>
<dbReference type="SUPFAM" id="SSF51735">
    <property type="entry name" value="NAD(P)-binding Rossmann-fold domains"/>
    <property type="match status" value="1"/>
</dbReference>
<dbReference type="PANTHER" id="PTHR42879:SF2">
    <property type="entry name" value="3-OXOACYL-[ACYL-CARRIER-PROTEIN] REDUCTASE FABG"/>
    <property type="match status" value="1"/>
</dbReference>